<dbReference type="InterPro" id="IPR036291">
    <property type="entry name" value="NAD(P)-bd_dom_sf"/>
</dbReference>
<dbReference type="PRINTS" id="PR00084">
    <property type="entry name" value="MTLDHDRGNASE"/>
</dbReference>
<dbReference type="AlphaFoldDB" id="A0A3N2CY67"/>
<dbReference type="InterPro" id="IPR050988">
    <property type="entry name" value="Mannitol_DH/Oxidoreductase"/>
</dbReference>
<keyword evidence="11" id="KW-1185">Reference proteome</keyword>
<evidence type="ECO:0000256" key="4">
    <source>
        <dbReference type="ARBA" id="ARBA00023002"/>
    </source>
</evidence>
<keyword evidence="4" id="KW-0560">Oxidoreductase</keyword>
<dbReference type="SUPFAM" id="SSF51735">
    <property type="entry name" value="NAD(P)-binding Rossmann-fold domains"/>
    <property type="match status" value="1"/>
</dbReference>
<dbReference type="EC" id="1.1.1.17" evidence="2"/>
<dbReference type="PROSITE" id="PS00974">
    <property type="entry name" value="MANNITOL_DHGENASE"/>
    <property type="match status" value="1"/>
</dbReference>
<dbReference type="EMBL" id="RKHO01000001">
    <property type="protein sequence ID" value="ROR92482.1"/>
    <property type="molecule type" value="Genomic_DNA"/>
</dbReference>
<dbReference type="InterPro" id="IPR013131">
    <property type="entry name" value="Mannitol_DH_N"/>
</dbReference>
<evidence type="ECO:0000313" key="10">
    <source>
        <dbReference type="EMBL" id="ROR92482.1"/>
    </source>
</evidence>
<gene>
    <name evidence="10" type="ORF">EDD33_3372</name>
</gene>
<dbReference type="InterPro" id="IPR023027">
    <property type="entry name" value="Mannitol_DH_CS"/>
</dbReference>
<dbReference type="Gene3D" id="1.10.1040.10">
    <property type="entry name" value="N-(1-d-carboxylethyl)-l-norvaline Dehydrogenase, domain 2"/>
    <property type="match status" value="1"/>
</dbReference>
<dbReference type="Gene3D" id="3.40.50.720">
    <property type="entry name" value="NAD(P)-binding Rossmann-like Domain"/>
    <property type="match status" value="1"/>
</dbReference>
<dbReference type="Pfam" id="PF08125">
    <property type="entry name" value="Mannitol_dh_C"/>
    <property type="match status" value="1"/>
</dbReference>
<dbReference type="InterPro" id="IPR000669">
    <property type="entry name" value="Mannitol_DH"/>
</dbReference>
<evidence type="ECO:0000256" key="5">
    <source>
        <dbReference type="ARBA" id="ARBA00023027"/>
    </source>
</evidence>
<dbReference type="SUPFAM" id="SSF48179">
    <property type="entry name" value="6-phosphogluconate dehydrogenase C-terminal domain-like"/>
    <property type="match status" value="1"/>
</dbReference>
<evidence type="ECO:0000259" key="8">
    <source>
        <dbReference type="Pfam" id="PF01232"/>
    </source>
</evidence>
<dbReference type="Proteomes" id="UP000281738">
    <property type="component" value="Unassembled WGS sequence"/>
</dbReference>
<dbReference type="InterPro" id="IPR008927">
    <property type="entry name" value="6-PGluconate_DH-like_C_sf"/>
</dbReference>
<dbReference type="GO" id="GO:0019594">
    <property type="term" value="P:mannitol metabolic process"/>
    <property type="evidence" value="ECO:0007669"/>
    <property type="project" value="InterPro"/>
</dbReference>
<evidence type="ECO:0000256" key="6">
    <source>
        <dbReference type="ARBA" id="ARBA00048615"/>
    </source>
</evidence>
<dbReference type="RefSeq" id="WP_246003564.1">
    <property type="nucleotide sequence ID" value="NZ_RKHO01000001.1"/>
</dbReference>
<comment type="caution">
    <text evidence="10">The sequence shown here is derived from an EMBL/GenBank/DDBJ whole genome shotgun (WGS) entry which is preliminary data.</text>
</comment>
<evidence type="ECO:0000256" key="7">
    <source>
        <dbReference type="SAM" id="MobiDB-lite"/>
    </source>
</evidence>
<dbReference type="PANTHER" id="PTHR43362">
    <property type="entry name" value="MANNITOL DEHYDROGENASE DSF1-RELATED"/>
    <property type="match status" value="1"/>
</dbReference>
<reference evidence="10 11" key="1">
    <citation type="submission" date="2018-11" db="EMBL/GenBank/DDBJ databases">
        <title>Sequencing the genomes of 1000 actinobacteria strains.</title>
        <authorList>
            <person name="Klenk H.-P."/>
        </authorList>
    </citation>
    <scope>NUCLEOTIDE SEQUENCE [LARGE SCALE GENOMIC DNA]</scope>
    <source>
        <strain evidence="10 11">DSM 12652</strain>
    </source>
</reference>
<organism evidence="10 11">
    <name type="scientific">Nocardioides aurantiacus</name>
    <dbReference type="NCBI Taxonomy" id="86796"/>
    <lineage>
        <taxon>Bacteria</taxon>
        <taxon>Bacillati</taxon>
        <taxon>Actinomycetota</taxon>
        <taxon>Actinomycetes</taxon>
        <taxon>Propionibacteriales</taxon>
        <taxon>Nocardioidaceae</taxon>
        <taxon>Nocardioides</taxon>
    </lineage>
</organism>
<dbReference type="PANTHER" id="PTHR43362:SF1">
    <property type="entry name" value="MANNITOL DEHYDROGENASE 2-RELATED"/>
    <property type="match status" value="1"/>
</dbReference>
<evidence type="ECO:0000256" key="2">
    <source>
        <dbReference type="ARBA" id="ARBA00012939"/>
    </source>
</evidence>
<dbReference type="InterPro" id="IPR013118">
    <property type="entry name" value="Mannitol_DH_C"/>
</dbReference>
<dbReference type="Pfam" id="PF01232">
    <property type="entry name" value="Mannitol_dh"/>
    <property type="match status" value="1"/>
</dbReference>
<feature type="compositionally biased region" description="Basic and acidic residues" evidence="7">
    <location>
        <begin position="7"/>
        <end position="21"/>
    </location>
</feature>
<evidence type="ECO:0000256" key="3">
    <source>
        <dbReference type="ARBA" id="ARBA00016219"/>
    </source>
</evidence>
<dbReference type="InterPro" id="IPR013328">
    <property type="entry name" value="6PGD_dom2"/>
</dbReference>
<accession>A0A3N2CY67</accession>
<sequence>MSTTHHTTHDSGHDTGTRLHPDTLGGLDPSISVPGYDRSRVRTGIVHLGVGGFHRAHQAMYVDRLLEQGVPGSEEWGITGVGVLPQDARMAEVLTEQQGLYTLVVKHADGSRDRRVVGSMVDYLHAPADPEAVLERMTDPATRIVSLTVTEGGYHVNPVTGDFDDRDEGIQADLRGDAPPVTTFGFLTEALARRRTAGTAPFTVMSCDNIQGNGHVAQRMVTAFATRRDAELGAWIGEHVDFPSCMVDRITPVTTDDDREELRRDTGLVDGWPVVCEDFTQWALEDRFAQGRPAWEEAGVQVVEDVQPYELMKLRLLNASHQALCYLGYLAGHRYAHEVCQDELFAGFLLDYMEREGSPTLEPVPGVDLDAYRHQLVERFANPEIRDTLARLAAESSDRIPTWLVPVIAHNLAHDGEVRRSALVVAAWARYAEGVDEQGEAIEVVDRRKDAVMERASRQGEEPLAFLEDRDLFDDLADQPRFTEPYLEALASLHEHGARATLERWQADRA</sequence>
<evidence type="ECO:0000256" key="1">
    <source>
        <dbReference type="ARBA" id="ARBA00006541"/>
    </source>
</evidence>
<feature type="region of interest" description="Disordered" evidence="7">
    <location>
        <begin position="1"/>
        <end position="31"/>
    </location>
</feature>
<comment type="catalytic activity">
    <reaction evidence="6">
        <text>D-mannitol 1-phosphate + NAD(+) = beta-D-fructose 6-phosphate + NADH + H(+)</text>
        <dbReference type="Rhea" id="RHEA:19661"/>
        <dbReference type="ChEBI" id="CHEBI:15378"/>
        <dbReference type="ChEBI" id="CHEBI:57540"/>
        <dbReference type="ChEBI" id="CHEBI:57634"/>
        <dbReference type="ChEBI" id="CHEBI:57945"/>
        <dbReference type="ChEBI" id="CHEBI:61381"/>
        <dbReference type="EC" id="1.1.1.17"/>
    </reaction>
</comment>
<feature type="domain" description="Mannitol dehydrogenase N-terminal" evidence="8">
    <location>
        <begin position="44"/>
        <end position="296"/>
    </location>
</feature>
<protein>
    <recommendedName>
        <fullName evidence="3">Mannitol-1-phosphate 5-dehydrogenase</fullName>
        <ecNumber evidence="2">1.1.1.17</ecNumber>
    </recommendedName>
</protein>
<proteinExistence type="inferred from homology"/>
<comment type="similarity">
    <text evidence="1">Belongs to the mannitol dehydrogenase family.</text>
</comment>
<feature type="domain" description="Mannitol dehydrogenase C-terminal" evidence="9">
    <location>
        <begin position="305"/>
        <end position="492"/>
    </location>
</feature>
<evidence type="ECO:0000313" key="11">
    <source>
        <dbReference type="Proteomes" id="UP000281738"/>
    </source>
</evidence>
<evidence type="ECO:0000259" key="9">
    <source>
        <dbReference type="Pfam" id="PF08125"/>
    </source>
</evidence>
<dbReference type="GO" id="GO:0008926">
    <property type="term" value="F:mannitol-1-phosphate 5-dehydrogenase activity"/>
    <property type="evidence" value="ECO:0007669"/>
    <property type="project" value="UniProtKB-EC"/>
</dbReference>
<keyword evidence="5" id="KW-0520">NAD</keyword>
<name>A0A3N2CY67_9ACTN</name>